<sequence length="72" mass="8302">MVKGCVWDCCENKVLCFSPVYCYKYYPHLYHFLFTLVSPCWYYIDAVVRSIDGSNFVAFLSFSFLLSSLSGG</sequence>
<accession>A0AAV5JET5</accession>
<dbReference type="Proteomes" id="UP001054252">
    <property type="component" value="Unassembled WGS sequence"/>
</dbReference>
<dbReference type="EMBL" id="BPVZ01000030">
    <property type="protein sequence ID" value="GKV09375.1"/>
    <property type="molecule type" value="Genomic_DNA"/>
</dbReference>
<evidence type="ECO:0000313" key="2">
    <source>
        <dbReference type="Proteomes" id="UP001054252"/>
    </source>
</evidence>
<name>A0AAV5JET5_9ROSI</name>
<reference evidence="1 2" key="1">
    <citation type="journal article" date="2021" name="Commun. Biol.">
        <title>The genome of Shorea leprosula (Dipterocarpaceae) highlights the ecological relevance of drought in aseasonal tropical rainforests.</title>
        <authorList>
            <person name="Ng K.K.S."/>
            <person name="Kobayashi M.J."/>
            <person name="Fawcett J.A."/>
            <person name="Hatakeyama M."/>
            <person name="Paape T."/>
            <person name="Ng C.H."/>
            <person name="Ang C.C."/>
            <person name="Tnah L.H."/>
            <person name="Lee C.T."/>
            <person name="Nishiyama T."/>
            <person name="Sese J."/>
            <person name="O'Brien M.J."/>
            <person name="Copetti D."/>
            <person name="Mohd Noor M.I."/>
            <person name="Ong R.C."/>
            <person name="Putra M."/>
            <person name="Sireger I.Z."/>
            <person name="Indrioko S."/>
            <person name="Kosugi Y."/>
            <person name="Izuno A."/>
            <person name="Isagi Y."/>
            <person name="Lee S.L."/>
            <person name="Shimizu K.K."/>
        </authorList>
    </citation>
    <scope>NUCLEOTIDE SEQUENCE [LARGE SCALE GENOMIC DNA]</scope>
    <source>
        <strain evidence="1">214</strain>
    </source>
</reference>
<proteinExistence type="predicted"/>
<evidence type="ECO:0000313" key="1">
    <source>
        <dbReference type="EMBL" id="GKV09375.1"/>
    </source>
</evidence>
<keyword evidence="2" id="KW-1185">Reference proteome</keyword>
<dbReference type="AlphaFoldDB" id="A0AAV5JET5"/>
<protein>
    <submittedName>
        <fullName evidence="1">Uncharacterized protein</fullName>
    </submittedName>
</protein>
<comment type="caution">
    <text evidence="1">The sequence shown here is derived from an EMBL/GenBank/DDBJ whole genome shotgun (WGS) entry which is preliminary data.</text>
</comment>
<organism evidence="1 2">
    <name type="scientific">Rubroshorea leprosula</name>
    <dbReference type="NCBI Taxonomy" id="152421"/>
    <lineage>
        <taxon>Eukaryota</taxon>
        <taxon>Viridiplantae</taxon>
        <taxon>Streptophyta</taxon>
        <taxon>Embryophyta</taxon>
        <taxon>Tracheophyta</taxon>
        <taxon>Spermatophyta</taxon>
        <taxon>Magnoliopsida</taxon>
        <taxon>eudicotyledons</taxon>
        <taxon>Gunneridae</taxon>
        <taxon>Pentapetalae</taxon>
        <taxon>rosids</taxon>
        <taxon>malvids</taxon>
        <taxon>Malvales</taxon>
        <taxon>Dipterocarpaceae</taxon>
        <taxon>Rubroshorea</taxon>
    </lineage>
</organism>
<gene>
    <name evidence="1" type="ORF">SLEP1_g20886</name>
</gene>